<evidence type="ECO:0000259" key="10">
    <source>
        <dbReference type="Pfam" id="PF01316"/>
    </source>
</evidence>
<accession>A0A8J3Q036</accession>
<dbReference type="GO" id="GO:0006526">
    <property type="term" value="P:L-arginine biosynthetic process"/>
    <property type="evidence" value="ECO:0007669"/>
    <property type="project" value="UniProtKB-UniPathway"/>
</dbReference>
<dbReference type="InterPro" id="IPR001669">
    <property type="entry name" value="Arg_repress"/>
</dbReference>
<dbReference type="GO" id="GO:0005737">
    <property type="term" value="C:cytoplasm"/>
    <property type="evidence" value="ECO:0007669"/>
    <property type="project" value="UniProtKB-SubCell"/>
</dbReference>
<evidence type="ECO:0000256" key="7">
    <source>
        <dbReference type="ARBA" id="ARBA00023163"/>
    </source>
</evidence>
<comment type="pathway">
    <text evidence="8">Amino-acid biosynthesis; L-arginine biosynthesis [regulation].</text>
</comment>
<dbReference type="InterPro" id="IPR036388">
    <property type="entry name" value="WH-like_DNA-bd_sf"/>
</dbReference>
<dbReference type="GO" id="GO:0051259">
    <property type="term" value="P:protein complex oligomerization"/>
    <property type="evidence" value="ECO:0007669"/>
    <property type="project" value="InterPro"/>
</dbReference>
<keyword evidence="8" id="KW-0055">Arginine biosynthesis</keyword>
<evidence type="ECO:0000256" key="6">
    <source>
        <dbReference type="ARBA" id="ARBA00023125"/>
    </source>
</evidence>
<proteinExistence type="inferred from homology"/>
<feature type="domain" description="Arginine repressor DNA-binding" evidence="10">
    <location>
        <begin position="16"/>
        <end position="82"/>
    </location>
</feature>
<evidence type="ECO:0000256" key="8">
    <source>
        <dbReference type="HAMAP-Rule" id="MF_00173"/>
    </source>
</evidence>
<keyword evidence="13" id="KW-1185">Reference proteome</keyword>
<comment type="subcellular location">
    <subcellularLocation>
        <location evidence="1 8">Cytoplasm</location>
    </subcellularLocation>
</comment>
<dbReference type="NCBIfam" id="TIGR01529">
    <property type="entry name" value="argR_whole"/>
    <property type="match status" value="1"/>
</dbReference>
<dbReference type="GO" id="GO:0003677">
    <property type="term" value="F:DNA binding"/>
    <property type="evidence" value="ECO:0007669"/>
    <property type="project" value="UniProtKB-KW"/>
</dbReference>
<keyword evidence="5 8" id="KW-0805">Transcription regulation</keyword>
<dbReference type="NCBIfam" id="NF002880">
    <property type="entry name" value="PRK03341.1"/>
    <property type="match status" value="1"/>
</dbReference>
<evidence type="ECO:0000256" key="5">
    <source>
        <dbReference type="ARBA" id="ARBA00023015"/>
    </source>
</evidence>
<evidence type="ECO:0000256" key="1">
    <source>
        <dbReference type="ARBA" id="ARBA00004496"/>
    </source>
</evidence>
<comment type="similarity">
    <text evidence="2 8">Belongs to the ArgR family.</text>
</comment>
<dbReference type="SUPFAM" id="SSF55252">
    <property type="entry name" value="C-terminal domain of arginine repressor"/>
    <property type="match status" value="1"/>
</dbReference>
<comment type="function">
    <text evidence="8">Regulates arginine biosynthesis genes.</text>
</comment>
<evidence type="ECO:0000313" key="13">
    <source>
        <dbReference type="Proteomes" id="UP000630097"/>
    </source>
</evidence>
<dbReference type="PANTHER" id="PTHR34471:SF1">
    <property type="entry name" value="ARGININE REPRESSOR"/>
    <property type="match status" value="1"/>
</dbReference>
<evidence type="ECO:0000256" key="2">
    <source>
        <dbReference type="ARBA" id="ARBA00008316"/>
    </source>
</evidence>
<name>A0A8J3Q036_9ACTN</name>
<dbReference type="Gene3D" id="1.10.10.10">
    <property type="entry name" value="Winged helix-like DNA-binding domain superfamily/Winged helix DNA-binding domain"/>
    <property type="match status" value="1"/>
</dbReference>
<dbReference type="PANTHER" id="PTHR34471">
    <property type="entry name" value="ARGININE REPRESSOR"/>
    <property type="match status" value="1"/>
</dbReference>
<keyword evidence="6 8" id="KW-0238">DNA-binding</keyword>
<dbReference type="GO" id="GO:0003700">
    <property type="term" value="F:DNA-binding transcription factor activity"/>
    <property type="evidence" value="ECO:0007669"/>
    <property type="project" value="UniProtKB-UniRule"/>
</dbReference>
<dbReference type="InterPro" id="IPR036390">
    <property type="entry name" value="WH_DNA-bd_sf"/>
</dbReference>
<sequence length="184" mass="19300">MAGVAERGVVVTIPLTKAARHARIVDLLTRHKVRSQPELAKLLAESGVEVTQATLSRDLDELGALKLRADDGTLVYALPGEGGSRIPRYRAGNVNGSAENPDARLRRIAEELLVSAEASANLVILRTPPGAAQFLASAIDHAGWESILGTVAGDDTILVISRDPLGGDALAGSLLSLTTRRLNG</sequence>
<organism evidence="12 13">
    <name type="scientific">Planotetraspora kaengkrachanensis</name>
    <dbReference type="NCBI Taxonomy" id="575193"/>
    <lineage>
        <taxon>Bacteria</taxon>
        <taxon>Bacillati</taxon>
        <taxon>Actinomycetota</taxon>
        <taxon>Actinomycetes</taxon>
        <taxon>Streptosporangiales</taxon>
        <taxon>Streptosporangiaceae</taxon>
        <taxon>Planotetraspora</taxon>
    </lineage>
</organism>
<dbReference type="HAMAP" id="MF_00173">
    <property type="entry name" value="Arg_repressor"/>
    <property type="match status" value="1"/>
</dbReference>
<keyword evidence="7 8" id="KW-0804">Transcription</keyword>
<protein>
    <recommendedName>
        <fullName evidence="8 9">Arginine repressor</fullName>
    </recommendedName>
</protein>
<dbReference type="Gene3D" id="3.30.1360.40">
    <property type="match status" value="1"/>
</dbReference>
<dbReference type="SUPFAM" id="SSF46785">
    <property type="entry name" value="Winged helix' DNA-binding domain"/>
    <property type="match status" value="1"/>
</dbReference>
<keyword evidence="3 8" id="KW-0963">Cytoplasm</keyword>
<evidence type="ECO:0000259" key="11">
    <source>
        <dbReference type="Pfam" id="PF02863"/>
    </source>
</evidence>
<dbReference type="UniPathway" id="UPA00068"/>
<dbReference type="GO" id="GO:0034618">
    <property type="term" value="F:arginine binding"/>
    <property type="evidence" value="ECO:0007669"/>
    <property type="project" value="InterPro"/>
</dbReference>
<keyword evidence="4 8" id="KW-0678">Repressor</keyword>
<dbReference type="Pfam" id="PF01316">
    <property type="entry name" value="Arg_repressor"/>
    <property type="match status" value="1"/>
</dbReference>
<evidence type="ECO:0000256" key="3">
    <source>
        <dbReference type="ARBA" id="ARBA00022490"/>
    </source>
</evidence>
<evidence type="ECO:0000313" key="12">
    <source>
        <dbReference type="EMBL" id="GIG84125.1"/>
    </source>
</evidence>
<dbReference type="GO" id="GO:1900079">
    <property type="term" value="P:regulation of arginine biosynthetic process"/>
    <property type="evidence" value="ECO:0007669"/>
    <property type="project" value="UniProtKB-UniRule"/>
</dbReference>
<dbReference type="Pfam" id="PF02863">
    <property type="entry name" value="Arg_repressor_C"/>
    <property type="match status" value="1"/>
</dbReference>
<feature type="domain" description="Arginine repressor C-terminal" evidence="11">
    <location>
        <begin position="110"/>
        <end position="172"/>
    </location>
</feature>
<dbReference type="EMBL" id="BONV01000048">
    <property type="protein sequence ID" value="GIG84125.1"/>
    <property type="molecule type" value="Genomic_DNA"/>
</dbReference>
<evidence type="ECO:0000256" key="9">
    <source>
        <dbReference type="NCBIfam" id="TIGR01529"/>
    </source>
</evidence>
<dbReference type="InterPro" id="IPR020900">
    <property type="entry name" value="Arg_repress_DNA-bd"/>
</dbReference>
<keyword evidence="8" id="KW-0028">Amino-acid biosynthesis</keyword>
<comment type="caution">
    <text evidence="12">The sequence shown here is derived from an EMBL/GenBank/DDBJ whole genome shotgun (WGS) entry which is preliminary data.</text>
</comment>
<dbReference type="InterPro" id="IPR036251">
    <property type="entry name" value="Arg_repress_C_sf"/>
</dbReference>
<dbReference type="AlphaFoldDB" id="A0A8J3Q036"/>
<dbReference type="PRINTS" id="PR01467">
    <property type="entry name" value="ARGREPRESSOR"/>
</dbReference>
<gene>
    <name evidence="8 12" type="primary">argR</name>
    <name evidence="12" type="ORF">Pka01_72520</name>
</gene>
<dbReference type="Proteomes" id="UP000630097">
    <property type="component" value="Unassembled WGS sequence"/>
</dbReference>
<reference evidence="12 13" key="1">
    <citation type="submission" date="2021-01" db="EMBL/GenBank/DDBJ databases">
        <title>Whole genome shotgun sequence of Planotetraspora kaengkrachanensis NBRC 104272.</title>
        <authorList>
            <person name="Komaki H."/>
            <person name="Tamura T."/>
        </authorList>
    </citation>
    <scope>NUCLEOTIDE SEQUENCE [LARGE SCALE GENOMIC DNA]</scope>
    <source>
        <strain evidence="12 13">NBRC 104272</strain>
    </source>
</reference>
<dbReference type="InterPro" id="IPR020899">
    <property type="entry name" value="Arg_repress_C"/>
</dbReference>
<evidence type="ECO:0000256" key="4">
    <source>
        <dbReference type="ARBA" id="ARBA00022491"/>
    </source>
</evidence>